<sequence length="241" mass="26414">MENDTMAANFNSLAASFGKVAASLFHVAANFYNVSSQDFELLQHSYLDRSIDQIRVPNQKPKKSSQTVPSTRRHEGHPAPRKRNITLRYDVASTLSEATALAACRQKKLRRLPHIFAKVLELPFRSDADVSIQETADSFRFVVSTDEEEVGADARAQTVEIYPGVTKIVIRGNGDVDFAAGGLELDVWRFRLPAATMPEMATAGYSDGELVVTVPKDANFEGLDAGDDEGGVWGGRLVLVQ</sequence>
<dbReference type="PANTHER" id="PTHR33879:SF3">
    <property type="entry name" value="17.6 KDA CLASS II HEAT SHOCK PROTEIN-RELATED"/>
    <property type="match status" value="1"/>
</dbReference>
<reference evidence="2 3" key="1">
    <citation type="journal article" date="2019" name="Genome Biol. Evol.">
        <title>The Rhododendron genome and chromosomal organization provide insight into shared whole-genome duplications across the heath family (Ericaceae).</title>
        <authorList>
            <person name="Soza V.L."/>
            <person name="Lindsley D."/>
            <person name="Waalkes A."/>
            <person name="Ramage E."/>
            <person name="Patwardhan R.P."/>
            <person name="Burton J.N."/>
            <person name="Adey A."/>
            <person name="Kumar A."/>
            <person name="Qiu R."/>
            <person name="Shendure J."/>
            <person name="Hall B."/>
        </authorList>
    </citation>
    <scope>NUCLEOTIDE SEQUENCE [LARGE SCALE GENOMIC DNA]</scope>
    <source>
        <strain evidence="2">RSF 1966-606</strain>
    </source>
</reference>
<dbReference type="EMBL" id="QEFC01001001">
    <property type="protein sequence ID" value="KAE9460652.1"/>
    <property type="molecule type" value="Genomic_DNA"/>
</dbReference>
<dbReference type="CDD" id="cd06464">
    <property type="entry name" value="ACD_sHsps-like"/>
    <property type="match status" value="1"/>
</dbReference>
<dbReference type="OrthoDB" id="1922291at2759"/>
<dbReference type="PANTHER" id="PTHR33879">
    <property type="entry name" value="17.6 KDA CLASS II HEAT SHOCK PROTEIN-RELATED"/>
    <property type="match status" value="1"/>
</dbReference>
<gene>
    <name evidence="2" type="ORF">C3L33_07481</name>
</gene>
<protein>
    <recommendedName>
        <fullName evidence="4">SHSP domain-containing protein</fullName>
    </recommendedName>
</protein>
<dbReference type="Proteomes" id="UP000428333">
    <property type="component" value="Linkage Group LG04"/>
</dbReference>
<accession>A0A6A4LTW0</accession>
<name>A0A6A4LTW0_9ERIC</name>
<feature type="region of interest" description="Disordered" evidence="1">
    <location>
        <begin position="53"/>
        <end position="82"/>
    </location>
</feature>
<evidence type="ECO:0008006" key="4">
    <source>
        <dbReference type="Google" id="ProtNLM"/>
    </source>
</evidence>
<comment type="caution">
    <text evidence="2">The sequence shown here is derived from an EMBL/GenBank/DDBJ whole genome shotgun (WGS) entry which is preliminary data.</text>
</comment>
<organism evidence="2 3">
    <name type="scientific">Rhododendron williamsianum</name>
    <dbReference type="NCBI Taxonomy" id="262921"/>
    <lineage>
        <taxon>Eukaryota</taxon>
        <taxon>Viridiplantae</taxon>
        <taxon>Streptophyta</taxon>
        <taxon>Embryophyta</taxon>
        <taxon>Tracheophyta</taxon>
        <taxon>Spermatophyta</taxon>
        <taxon>Magnoliopsida</taxon>
        <taxon>eudicotyledons</taxon>
        <taxon>Gunneridae</taxon>
        <taxon>Pentapetalae</taxon>
        <taxon>asterids</taxon>
        <taxon>Ericales</taxon>
        <taxon>Ericaceae</taxon>
        <taxon>Ericoideae</taxon>
        <taxon>Rhodoreae</taxon>
        <taxon>Rhododendron</taxon>
    </lineage>
</organism>
<evidence type="ECO:0000313" key="3">
    <source>
        <dbReference type="Proteomes" id="UP000428333"/>
    </source>
</evidence>
<feature type="non-terminal residue" evidence="2">
    <location>
        <position position="1"/>
    </location>
</feature>
<evidence type="ECO:0000313" key="2">
    <source>
        <dbReference type="EMBL" id="KAE9460652.1"/>
    </source>
</evidence>
<evidence type="ECO:0000256" key="1">
    <source>
        <dbReference type="SAM" id="MobiDB-lite"/>
    </source>
</evidence>
<proteinExistence type="predicted"/>
<keyword evidence="3" id="KW-1185">Reference proteome</keyword>
<dbReference type="AlphaFoldDB" id="A0A6A4LTW0"/>